<dbReference type="PANTHER" id="PTHR22683">
    <property type="entry name" value="SPORULATION PROTEIN RELATED"/>
    <property type="match status" value="1"/>
</dbReference>
<accession>A0A172Q4Z2</accession>
<feature type="domain" description="FtsK" evidence="6">
    <location>
        <begin position="644"/>
        <end position="846"/>
    </location>
</feature>
<dbReference type="GO" id="GO:0005524">
    <property type="term" value="F:ATP binding"/>
    <property type="evidence" value="ECO:0007669"/>
    <property type="project" value="UniProtKB-UniRule"/>
</dbReference>
<dbReference type="PANTHER" id="PTHR22683:SF1">
    <property type="entry name" value="TYPE VII SECRETION SYSTEM PROTEIN ESSC"/>
    <property type="match status" value="1"/>
</dbReference>
<dbReference type="KEGG" id="spat:A0O21_00060"/>
<reference evidence="8" key="2">
    <citation type="submission" date="2016-03" db="EMBL/GenBank/DDBJ databases">
        <title>Streptococcus antelopensis sp. nov., isolated from the feces of the Tibetan antelope (Pantholops hodgsonii) in Hoh Xil National Nature Reserve, Qinghai, China.</title>
        <authorList>
            <person name="Bai X."/>
        </authorList>
    </citation>
    <scope>NUCLEOTIDE SEQUENCE [LARGE SCALE GENOMIC DNA]</scope>
    <source>
        <strain evidence="8">TA 26</strain>
    </source>
</reference>
<dbReference type="InterPro" id="IPR023839">
    <property type="entry name" value="Firmicutes_EssC_C"/>
</dbReference>
<dbReference type="InterPro" id="IPR002543">
    <property type="entry name" value="FtsK_dom"/>
</dbReference>
<dbReference type="InterPro" id="IPR050206">
    <property type="entry name" value="FtsK/SpoIIIE/SftA"/>
</dbReference>
<dbReference type="PROSITE" id="PS50901">
    <property type="entry name" value="FTSK"/>
    <property type="match status" value="2"/>
</dbReference>
<keyword evidence="8" id="KW-1185">Reference proteome</keyword>
<feature type="binding site" evidence="4">
    <location>
        <begin position="1010"/>
        <end position="1017"/>
    </location>
    <ligand>
        <name>ATP</name>
        <dbReference type="ChEBI" id="CHEBI:30616"/>
    </ligand>
</feature>
<keyword evidence="3 4" id="KW-0067">ATP-binding</keyword>
<dbReference type="STRING" id="1811193.A0O21_00060"/>
<dbReference type="OrthoDB" id="9807790at2"/>
<dbReference type="Pfam" id="PF01580">
    <property type="entry name" value="FtsK_SpoIIIE"/>
    <property type="match status" value="2"/>
</dbReference>
<dbReference type="RefSeq" id="WP_067059820.1">
    <property type="nucleotide sequence ID" value="NZ_CP014699.1"/>
</dbReference>
<dbReference type="EMBL" id="CP014699">
    <property type="protein sequence ID" value="AND78523.1"/>
    <property type="molecule type" value="Genomic_DNA"/>
</dbReference>
<reference evidence="7 8" key="1">
    <citation type="journal article" date="2016" name="Int. J. Syst. Evol. Microbiol.">
        <title>Streptococcuspantholopis sp. nov., isolated from faeces of the Tibetan antelope (Pantholops hodgsonii).</title>
        <authorList>
            <person name="Bai X."/>
            <person name="Xiong Y."/>
            <person name="Lu S."/>
            <person name="Jin D."/>
            <person name="Lai X."/>
            <person name="Yang J."/>
            <person name="Niu L."/>
            <person name="Hu S."/>
            <person name="Meng X."/>
            <person name="Pu J."/>
            <person name="Ye C."/>
            <person name="Xu J."/>
        </authorList>
    </citation>
    <scope>NUCLEOTIDE SEQUENCE [LARGE SCALE GENOMIC DNA]</scope>
    <source>
        <strain evidence="7 8">TA 26</strain>
    </source>
</reference>
<proteinExistence type="predicted"/>
<evidence type="ECO:0000259" key="6">
    <source>
        <dbReference type="PROSITE" id="PS50901"/>
    </source>
</evidence>
<evidence type="ECO:0000256" key="3">
    <source>
        <dbReference type="ARBA" id="ARBA00022840"/>
    </source>
</evidence>
<evidence type="ECO:0000313" key="7">
    <source>
        <dbReference type="EMBL" id="AND78523.1"/>
    </source>
</evidence>
<feature type="transmembrane region" description="Helical" evidence="5">
    <location>
        <begin position="229"/>
        <end position="251"/>
    </location>
</feature>
<evidence type="ECO:0000313" key="8">
    <source>
        <dbReference type="Proteomes" id="UP000077317"/>
    </source>
</evidence>
<dbReference type="Proteomes" id="UP000077317">
    <property type="component" value="Chromosome"/>
</dbReference>
<dbReference type="GO" id="GO:0003677">
    <property type="term" value="F:DNA binding"/>
    <property type="evidence" value="ECO:0007669"/>
    <property type="project" value="InterPro"/>
</dbReference>
<sequence>MSENIKRSYHQLGDDLIDEQTNRRQIIVFGEELQINSLDPDENVTLGEFCFTDKAGELFVNNLALSDSSVTVEGTLIYALSSLDDIYVEYIFPPAYDLILSNKPNEGITASTQAKVVFSKDSVYIYPNGSLVYYNRKYVSQNVIKKFEINDEIFVGNYLIKNRGRQWEIASFFTPPIFNEKHIFIEDKKDIYPLSFPEYRRSPRVLPTVHDEKIRFEKIKNPSSKPKNALWRAALPPIGMVILAGVVTVLMKRNPVMMLTMGGMSVMTAAFSITNYFSTKKDFKENELMRVADYEQYLLKHTAELEEYYLEEKNILYYQQPRISELEDMAIRLDSRIYERLSFNEDFMQVALGIGDVKSQLDLSYHYDPLNKDDETVFAQKLLRDFEIQRSVPVTINLNETFLGIVAGHDLGQRLAQTLIFQLAVFHSYRDVNFVALVSEEDYQSIWKTWRFLPHFDLAGRNVRGIIHDERSKDAVLTSLYQLFQSRLQVEKGEDTTFLPHIVVLISDDRHLTGHVINEYLSRPDLSQYGVTVIWLKESKRQLPETVNSLAVLQSSSSAHLINDHGIYINQAFDPYVEFNQFEMAVRSLANLNHVETQKNSLPDSMTFLEMYGVTHVNELDINKRWEKADTSKSLAVPLGVRGKDDIIFLNLHERAHGPHGLVAGTTGSGKSEILQSYILSLALNFSPEDIGFLPIDFKGGGMANLFRNLPHLMGSITNLDGAGTQRALASIRAELQKRQRLFGKFGVNHINGYTKLYKQGRQANDDRFPTEPLPHLFLISDEFAELKQNEPEFMNELVSTARIGRSLGIHLILATQKPSGVVNDQIWSNSRFKLALKVADKADSKEIIKTPDAASITQPGRAYLQVGNNEIYELFQSAWSGAAYNPSSDLDSNEVDKRLWVINELGQYELATEDLSYLEDKAANLSDVTELDAIVNYISDYTSKSNVTIPEKPWLPPLEYEIVSPILETQWCEKRTLQASFAFMDVPSEQTQYDWKFDLEEMGHTIIFASPGYGKSQALQTLIMNFSRVNNPEQMHFYLFDFGTNGLLPLRDLPHVADLVTLDEGEKLLKALKRIREILKARKELLAEYGVASIDQYEQKSGESLPIIVNIIDLYDTIRENSLEVVAEATFNQVLREGSSLGVYLIVTALRSNSLKLNMRSNFASQLVLYLVDKDGKKELVGFDALPDQEIAGRGQIRLDNQLRAFQIYLSEPGRNDIERLRALEADITSMTQLWTGKVPAAIPMLPKEITFADFEADENVQKSKVELALPIGYDKETTEVAALNPKEYSFLLFTDDTPNQTYSLEKAIVMAFASFAGRVDRVVIDLDGRFEKNAESFDNIITEEVLSQFMGELLALIRSGQQKEKPMYIYFPDIHLAGDKISLTEKELDSLFKKGSSVGIHLIFHGYQNNVETKFTPFFKRLRQNIPAGTFGTISSEQKLVSGRHAFNEPLVALDETQLFKGREIYRVRFPQDE</sequence>
<evidence type="ECO:0000256" key="4">
    <source>
        <dbReference type="PROSITE-ProRule" id="PRU00289"/>
    </source>
</evidence>
<keyword evidence="2 4" id="KW-0547">Nucleotide-binding</keyword>
<keyword evidence="5" id="KW-1133">Transmembrane helix</keyword>
<keyword evidence="5" id="KW-0472">Membrane</keyword>
<evidence type="ECO:0000256" key="2">
    <source>
        <dbReference type="ARBA" id="ARBA00022741"/>
    </source>
</evidence>
<dbReference type="Gene3D" id="3.40.50.300">
    <property type="entry name" value="P-loop containing nucleotide triphosphate hydrolases"/>
    <property type="match status" value="2"/>
</dbReference>
<name>A0A172Q4Z2_9STRE</name>
<feature type="domain" description="FtsK" evidence="6">
    <location>
        <begin position="991"/>
        <end position="1179"/>
    </location>
</feature>
<protein>
    <submittedName>
        <fullName evidence="7">Type VII secretion protein EssC</fullName>
    </submittedName>
</protein>
<dbReference type="NCBIfam" id="TIGR03928">
    <property type="entry name" value="T7_EssCb_Firm"/>
    <property type="match status" value="1"/>
</dbReference>
<dbReference type="SUPFAM" id="SSF52540">
    <property type="entry name" value="P-loop containing nucleoside triphosphate hydrolases"/>
    <property type="match status" value="2"/>
</dbReference>
<organism evidence="7 8">
    <name type="scientific">Streptococcus pantholopis</name>
    <dbReference type="NCBI Taxonomy" id="1811193"/>
    <lineage>
        <taxon>Bacteria</taxon>
        <taxon>Bacillati</taxon>
        <taxon>Bacillota</taxon>
        <taxon>Bacilli</taxon>
        <taxon>Lactobacillales</taxon>
        <taxon>Streptococcaceae</taxon>
        <taxon>Streptococcus</taxon>
    </lineage>
</organism>
<evidence type="ECO:0000256" key="5">
    <source>
        <dbReference type="SAM" id="Phobius"/>
    </source>
</evidence>
<dbReference type="InterPro" id="IPR027417">
    <property type="entry name" value="P-loop_NTPase"/>
</dbReference>
<evidence type="ECO:0000256" key="1">
    <source>
        <dbReference type="ARBA" id="ARBA00022737"/>
    </source>
</evidence>
<gene>
    <name evidence="7" type="ORF">A0O21_00060</name>
</gene>
<keyword evidence="1" id="KW-0677">Repeat</keyword>
<feature type="binding site" evidence="4">
    <location>
        <begin position="665"/>
        <end position="672"/>
    </location>
    <ligand>
        <name>ATP</name>
        <dbReference type="ChEBI" id="CHEBI:30616"/>
    </ligand>
</feature>
<keyword evidence="5" id="KW-0812">Transmembrane</keyword>